<keyword evidence="6" id="KW-1015">Disulfide bond</keyword>
<proteinExistence type="evidence at transcript level"/>
<dbReference type="InterPro" id="IPR000169">
    <property type="entry name" value="Pept_cys_AS"/>
</dbReference>
<keyword evidence="4" id="KW-0788">Thiol protease</keyword>
<evidence type="ECO:0000256" key="5">
    <source>
        <dbReference type="ARBA" id="ARBA00023145"/>
    </source>
</evidence>
<evidence type="ECO:0000256" key="4">
    <source>
        <dbReference type="ARBA" id="ARBA00022807"/>
    </source>
</evidence>
<dbReference type="Pfam" id="PF00112">
    <property type="entry name" value="Peptidase_C1"/>
    <property type="match status" value="1"/>
</dbReference>
<dbReference type="PROSITE" id="PS51257">
    <property type="entry name" value="PROKAR_LIPOPROTEIN"/>
    <property type="match status" value="1"/>
</dbReference>
<dbReference type="SUPFAM" id="SSF54001">
    <property type="entry name" value="Cysteine proteinases"/>
    <property type="match status" value="1"/>
</dbReference>
<dbReference type="GO" id="GO:0008234">
    <property type="term" value="F:cysteine-type peptidase activity"/>
    <property type="evidence" value="ECO:0007669"/>
    <property type="project" value="UniProtKB-KW"/>
</dbReference>
<evidence type="ECO:0000259" key="8">
    <source>
        <dbReference type="SMART" id="SM00645"/>
    </source>
</evidence>
<keyword evidence="7" id="KW-0732">Signal</keyword>
<evidence type="ECO:0000259" key="9">
    <source>
        <dbReference type="SMART" id="SM00848"/>
    </source>
</evidence>
<dbReference type="SMART" id="SM00645">
    <property type="entry name" value="Pept_C1"/>
    <property type="match status" value="1"/>
</dbReference>
<keyword evidence="5" id="KW-0865">Zymogen</keyword>
<sequence length="329" mass="37047">MKLVFLLLGLFAGACVCLQCETEEVQDFAWEGWKLKYNRSYGLDEELRKKIWANNMLYVKEFNAEGHSYKLAANQFADLTNLEYRQIYLGYDNEARLSRKREGKVFQRKMKDEDLPTTVDWRSKGVVTPVKNQGQCGSCWSFSATGSLEGQYAIKSGKLVSFSEQELVDCSTSLGNHGCQGGLMDYAFKYWETNLAEKESDYTYTAKNGKCKYNAQLGVTKDSSFTDIPSENCDALKEAVANKGPIAVAMDASHTSFQMYHSGIYTPFLCSKTKLDHGVLVVGYGTDNGVDYWLIKNSWGMAWGMDGYFKIEMKSDKCGICTQASYPNL</sequence>
<dbReference type="Gene3D" id="3.90.70.10">
    <property type="entry name" value="Cysteine proteinases"/>
    <property type="match status" value="1"/>
</dbReference>
<feature type="domain" description="Peptidase C1A papain C-terminal" evidence="8">
    <location>
        <begin position="115"/>
        <end position="328"/>
    </location>
</feature>
<dbReference type="InterPro" id="IPR013128">
    <property type="entry name" value="Peptidase_C1A"/>
</dbReference>
<dbReference type="PROSITE" id="PS00640">
    <property type="entry name" value="THIOL_PROTEASE_ASN"/>
    <property type="match status" value="1"/>
</dbReference>
<dbReference type="InterPro" id="IPR013201">
    <property type="entry name" value="Prot_inhib_I29"/>
</dbReference>
<dbReference type="AlphaFoldDB" id="Q1MTY3"/>
<dbReference type="InterPro" id="IPR038765">
    <property type="entry name" value="Papain-like_cys_pep_sf"/>
</dbReference>
<dbReference type="InterPro" id="IPR000668">
    <property type="entry name" value="Peptidase_C1A_C"/>
</dbReference>
<dbReference type="PROSITE" id="PS00639">
    <property type="entry name" value="THIOL_PROTEASE_HIS"/>
    <property type="match status" value="1"/>
</dbReference>
<accession>Q1MTY3</accession>
<evidence type="ECO:0000313" key="10">
    <source>
        <dbReference type="EMBL" id="CAI91577.1"/>
    </source>
</evidence>
<feature type="domain" description="Cathepsin propeptide inhibitor" evidence="9">
    <location>
        <begin position="30"/>
        <end position="84"/>
    </location>
</feature>
<dbReference type="EMBL" id="AJ968951">
    <property type="protein sequence ID" value="CAI91577.1"/>
    <property type="molecule type" value="mRNA"/>
</dbReference>
<evidence type="ECO:0000256" key="3">
    <source>
        <dbReference type="ARBA" id="ARBA00022801"/>
    </source>
</evidence>
<keyword evidence="3" id="KW-0378">Hydrolase</keyword>
<reference evidence="10" key="2">
    <citation type="journal article" date="2006" name="J. Zool. Syst. Evol. Res.">
        <title>Speciation of sponges in Baikal-Tuva region: an outline.</title>
        <authorList>
            <person name="Mueller W.E.G."/>
            <person name="Schroeder H.C."/>
            <person name="Wrede P."/>
            <person name="Kaluzhnaya O.V."/>
            <person name="Belikov S.I."/>
        </authorList>
    </citation>
    <scope>NUCLEOTIDE SEQUENCE</scope>
</reference>
<dbReference type="FunFam" id="3.90.70.10:FF:000039">
    <property type="entry name" value="Cysteine proteinase 2, putative"/>
    <property type="match status" value="1"/>
</dbReference>
<dbReference type="Pfam" id="PF08246">
    <property type="entry name" value="Inhibitor_I29"/>
    <property type="match status" value="1"/>
</dbReference>
<dbReference type="SMART" id="SM00848">
    <property type="entry name" value="Inhibitor_I29"/>
    <property type="match status" value="1"/>
</dbReference>
<comment type="similarity">
    <text evidence="1">Belongs to the peptidase C1 family.</text>
</comment>
<evidence type="ECO:0000256" key="2">
    <source>
        <dbReference type="ARBA" id="ARBA00022670"/>
    </source>
</evidence>
<evidence type="ECO:0000256" key="6">
    <source>
        <dbReference type="ARBA" id="ARBA00023157"/>
    </source>
</evidence>
<dbReference type="InterPro" id="IPR025661">
    <property type="entry name" value="Pept_asp_AS"/>
</dbReference>
<dbReference type="CDD" id="cd02248">
    <property type="entry name" value="Peptidase_C1A"/>
    <property type="match status" value="1"/>
</dbReference>
<feature type="signal peptide" evidence="7">
    <location>
        <begin position="1"/>
        <end position="17"/>
    </location>
</feature>
<evidence type="ECO:0000256" key="7">
    <source>
        <dbReference type="SAM" id="SignalP"/>
    </source>
</evidence>
<name>Q1MTY3_APHVA</name>
<dbReference type="PRINTS" id="PR00705">
    <property type="entry name" value="PAPAIN"/>
</dbReference>
<feature type="chain" id="PRO_5018554703" evidence="7">
    <location>
        <begin position="18"/>
        <end position="329"/>
    </location>
</feature>
<dbReference type="InterPro" id="IPR039417">
    <property type="entry name" value="Peptidase_C1A_papain-like"/>
</dbReference>
<gene>
    <name evidence="10" type="primary">catl</name>
</gene>
<protein>
    <submittedName>
        <fullName evidence="10">Cathepsin L</fullName>
    </submittedName>
</protein>
<dbReference type="InterPro" id="IPR025660">
    <property type="entry name" value="Pept_his_AS"/>
</dbReference>
<evidence type="ECO:0000256" key="1">
    <source>
        <dbReference type="ARBA" id="ARBA00008455"/>
    </source>
</evidence>
<reference evidence="10" key="1">
    <citation type="journal article" date="2006" name="Dev. Genes Evol.">
        <title>Molecular control of serial module formation along the apical-basal axis in the sponge Lubomirskia baicalensis: silicateins, mannose-binding lectin and mago nashi.</title>
        <authorList>
            <person name="Wiens M."/>
            <person name="Belikov S.I."/>
            <person name="Kaluzhnaya O.V."/>
            <person name="Krasko A."/>
            <person name="Schroder H.C."/>
            <person name="Perovic-Ottstadt S."/>
            <person name="Muller W.E."/>
        </authorList>
    </citation>
    <scope>NUCLEOTIDE SEQUENCE</scope>
</reference>
<keyword evidence="2" id="KW-0645">Protease</keyword>
<dbReference type="GO" id="GO:0006508">
    <property type="term" value="P:proteolysis"/>
    <property type="evidence" value="ECO:0007669"/>
    <property type="project" value="UniProtKB-KW"/>
</dbReference>
<dbReference type="PROSITE" id="PS00139">
    <property type="entry name" value="THIOL_PROTEASE_CYS"/>
    <property type="match status" value="1"/>
</dbReference>
<dbReference type="PANTHER" id="PTHR12411">
    <property type="entry name" value="CYSTEINE PROTEASE FAMILY C1-RELATED"/>
    <property type="match status" value="1"/>
</dbReference>
<organism evidence="10">
    <name type="scientific">Aphrocallistes vastus</name>
    <name type="common">Cloud glass sponge</name>
    <name type="synonym">Aphrocallistes whiteavesianus</name>
    <dbReference type="NCBI Taxonomy" id="83887"/>
    <lineage>
        <taxon>Eukaryota</taxon>
        <taxon>Metazoa</taxon>
        <taxon>Porifera</taxon>
        <taxon>Hexactinellida</taxon>
        <taxon>Hexasterophora</taxon>
        <taxon>Sceptrulophora</taxon>
        <taxon>Aphrocallistidae</taxon>
        <taxon>Aphrocallistes</taxon>
    </lineage>
</organism>